<dbReference type="InterPro" id="IPR002372">
    <property type="entry name" value="PQQ_rpt_dom"/>
</dbReference>
<dbReference type="PANTHER" id="PTHR34512">
    <property type="entry name" value="CELL SURFACE PROTEIN"/>
    <property type="match status" value="1"/>
</dbReference>
<dbReference type="Pfam" id="PF13360">
    <property type="entry name" value="PQQ_2"/>
    <property type="match status" value="1"/>
</dbReference>
<comment type="caution">
    <text evidence="3">The sequence shown here is derived from an EMBL/GenBank/DDBJ whole genome shotgun (WGS) entry which is preliminary data.</text>
</comment>
<dbReference type="InterPro" id="IPR011047">
    <property type="entry name" value="Quinoprotein_ADH-like_sf"/>
</dbReference>
<keyword evidence="4" id="KW-1185">Reference proteome</keyword>
<evidence type="ECO:0000313" key="4">
    <source>
        <dbReference type="Proteomes" id="UP000317421"/>
    </source>
</evidence>
<feature type="domain" description="Pyrrolo-quinoline quinone repeat" evidence="2">
    <location>
        <begin position="673"/>
        <end position="783"/>
    </location>
</feature>
<dbReference type="SUPFAM" id="SSF50998">
    <property type="entry name" value="Quinoprotein alcohol dehydrogenase-like"/>
    <property type="match status" value="1"/>
</dbReference>
<dbReference type="EMBL" id="SJPR01000001">
    <property type="protein sequence ID" value="TWT99742.1"/>
    <property type="molecule type" value="Genomic_DNA"/>
</dbReference>
<reference evidence="3 4" key="1">
    <citation type="submission" date="2019-02" db="EMBL/GenBank/DDBJ databases">
        <title>Deep-cultivation of Planctomycetes and their phenomic and genomic characterization uncovers novel biology.</title>
        <authorList>
            <person name="Wiegand S."/>
            <person name="Jogler M."/>
            <person name="Boedeker C."/>
            <person name="Pinto D."/>
            <person name="Vollmers J."/>
            <person name="Rivas-Marin E."/>
            <person name="Kohn T."/>
            <person name="Peeters S.H."/>
            <person name="Heuer A."/>
            <person name="Rast P."/>
            <person name="Oberbeckmann S."/>
            <person name="Bunk B."/>
            <person name="Jeske O."/>
            <person name="Meyerdierks A."/>
            <person name="Storesund J.E."/>
            <person name="Kallscheuer N."/>
            <person name="Luecker S."/>
            <person name="Lage O.M."/>
            <person name="Pohl T."/>
            <person name="Merkel B.J."/>
            <person name="Hornburger P."/>
            <person name="Mueller R.-W."/>
            <person name="Bruemmer F."/>
            <person name="Labrenz M."/>
            <person name="Spormann A.M."/>
            <person name="Op Den Camp H."/>
            <person name="Overmann J."/>
            <person name="Amann R."/>
            <person name="Jetten M.S.M."/>
            <person name="Mascher T."/>
            <person name="Medema M.H."/>
            <person name="Devos D.P."/>
            <person name="Kaster A.-K."/>
            <person name="Ovreas L."/>
            <person name="Rohde M."/>
            <person name="Galperin M.Y."/>
            <person name="Jogler C."/>
        </authorList>
    </citation>
    <scope>NUCLEOTIDE SEQUENCE [LARGE SCALE GENOMIC DNA]</scope>
    <source>
        <strain evidence="3 4">Pla108</strain>
    </source>
</reference>
<sequence length="849" mass="89867">MPPRPCVTRRRTTTVSLAVASVAVWLTGGPSRCQAEKLGPPRLLREPVAQPADSLFMAAGLTPFQPADVSSRIRRTLLQYEALTADGAWDDAIALIERLQTESGGDLVEVAPIGAPIESQDSVDGQPPTKELPLEKPIGRERFAPLAQRCQQLLASLPAEGLAAYRARIDRTARERIDGATARLDESALVRLVQEFYASEPAADALLALGELALERGDAAAARRWLSRVHPLLYDPWGRPAGASLVLLDPSVDPAELAAAWRQSPRPEGLPVVNANDDLLPLALSRLALASIRAGDLRRAAAETRLLRGLAPDVEGRLAGRTQPLAEALEAIIDEQASSADRLTHRQGPFAWAWSEAVPYEAEPTAAPAPNLNRNVIQLNAFGQPVVINSGPDPTPTETSPTLSAVVEGLSAFYVERGAVQRLNLATGETEPQPLPGVATPRQRGAGPALGDVARRANLGVNAVNQLFVFRGAAGQAPNAAAAATQPVRIDPSLTVAEGVLYARLVEGQRIVRGPNGRAMASTNESLIGVRIDATDATPVRFRPPEDDPPAAVRGVADYQFAGQPTVRGDRLYIAIVRPGVRNEMSLACYAVTSGRLLWRCDLGSGDVESRITGTNPAPPVVVGDSVYVATNLGAVAAIDASRGRIRWIARYPRTTQPNIRFDQVGEPASPCVVIGDQLIAAPSDSEQLTAWDTGTGAPLWSVPRRSDATIAGVVRQPSGAVVVLAGRRLTSYDTLTGQQQLCWPESPRAGLRGLGAAAVVGNEVFLPTSEAIFAIDPTSGSLTRSPIDLSPVGGVGANLVPTDDGLLVCGPDRLRMLAELPSQDDPEPDGPLSRRTEAAPRGLASYND</sequence>
<evidence type="ECO:0000259" key="2">
    <source>
        <dbReference type="Pfam" id="PF13360"/>
    </source>
</evidence>
<dbReference type="AlphaFoldDB" id="A0A5C6AI70"/>
<dbReference type="RefSeq" id="WP_146442992.1">
    <property type="nucleotide sequence ID" value="NZ_SJPR01000001.1"/>
</dbReference>
<protein>
    <submittedName>
        <fullName evidence="3">Outer membrane biogenesis protein BamB</fullName>
    </submittedName>
</protein>
<dbReference type="PANTHER" id="PTHR34512:SF30">
    <property type="entry name" value="OUTER MEMBRANE PROTEIN ASSEMBLY FACTOR BAMB"/>
    <property type="match status" value="1"/>
</dbReference>
<dbReference type="Proteomes" id="UP000317421">
    <property type="component" value="Unassembled WGS sequence"/>
</dbReference>
<evidence type="ECO:0000256" key="1">
    <source>
        <dbReference type="SAM" id="MobiDB-lite"/>
    </source>
</evidence>
<dbReference type="InterPro" id="IPR018391">
    <property type="entry name" value="PQQ_b-propeller_rpt"/>
</dbReference>
<feature type="region of interest" description="Disordered" evidence="1">
    <location>
        <begin position="819"/>
        <end position="849"/>
    </location>
</feature>
<dbReference type="InterPro" id="IPR015943">
    <property type="entry name" value="WD40/YVTN_repeat-like_dom_sf"/>
</dbReference>
<organism evidence="3 4">
    <name type="scientific">Botrimarina colliarenosi</name>
    <dbReference type="NCBI Taxonomy" id="2528001"/>
    <lineage>
        <taxon>Bacteria</taxon>
        <taxon>Pseudomonadati</taxon>
        <taxon>Planctomycetota</taxon>
        <taxon>Planctomycetia</taxon>
        <taxon>Pirellulales</taxon>
        <taxon>Lacipirellulaceae</taxon>
        <taxon>Botrimarina</taxon>
    </lineage>
</organism>
<proteinExistence type="predicted"/>
<dbReference type="OrthoDB" id="244732at2"/>
<name>A0A5C6AI70_9BACT</name>
<accession>A0A5C6AI70</accession>
<dbReference type="Gene3D" id="2.130.10.10">
    <property type="entry name" value="YVTN repeat-like/Quinoprotein amine dehydrogenase"/>
    <property type="match status" value="1"/>
</dbReference>
<gene>
    <name evidence="3" type="ORF">Pla108_06850</name>
</gene>
<dbReference type="SMART" id="SM00564">
    <property type="entry name" value="PQQ"/>
    <property type="match status" value="2"/>
</dbReference>
<evidence type="ECO:0000313" key="3">
    <source>
        <dbReference type="EMBL" id="TWT99742.1"/>
    </source>
</evidence>